<dbReference type="PANTHER" id="PTHR43877">
    <property type="entry name" value="AMINOALKYLPHOSPHONATE N-ACETYLTRANSFERASE-RELATED-RELATED"/>
    <property type="match status" value="1"/>
</dbReference>
<dbReference type="Pfam" id="PF00583">
    <property type="entry name" value="Acetyltransf_1"/>
    <property type="match status" value="1"/>
</dbReference>
<dbReference type="HOGENOM" id="CLU_013985_13_3_11"/>
<name>C1A0P8_RHOE4</name>
<dbReference type="InterPro" id="IPR050832">
    <property type="entry name" value="Bact_Acetyltransf"/>
</dbReference>
<dbReference type="KEGG" id="rer:RER_34750"/>
<accession>C1A0P8</accession>
<dbReference type="Proteomes" id="UP000002204">
    <property type="component" value="Chromosome"/>
</dbReference>
<dbReference type="InterPro" id="IPR016181">
    <property type="entry name" value="Acyl_CoA_acyltransferase"/>
</dbReference>
<dbReference type="EMBL" id="AP008957">
    <property type="protein sequence ID" value="BAH34183.1"/>
    <property type="molecule type" value="Genomic_DNA"/>
</dbReference>
<keyword evidence="1" id="KW-0808">Transferase</keyword>
<evidence type="ECO:0000256" key="2">
    <source>
        <dbReference type="ARBA" id="ARBA00023315"/>
    </source>
</evidence>
<proteinExistence type="predicted"/>
<reference evidence="5" key="1">
    <citation type="submission" date="2005-03" db="EMBL/GenBank/DDBJ databases">
        <title>Comparison of the complete genome sequences of Rhodococcus erythropolis PR4 and Rhodococcus opacus B4.</title>
        <authorList>
            <person name="Takarada H."/>
            <person name="Sekine M."/>
            <person name="Hosoyama A."/>
            <person name="Yamada R."/>
            <person name="Fujisawa T."/>
            <person name="Omata S."/>
            <person name="Shimizu A."/>
            <person name="Tsukatani N."/>
            <person name="Tanikawa S."/>
            <person name="Fujita N."/>
            <person name="Harayama S."/>
        </authorList>
    </citation>
    <scope>NUCLEOTIDE SEQUENCE [LARGE SCALE GENOMIC DNA]</scope>
    <source>
        <strain evidence="5">PR4 / NBRC 100887</strain>
    </source>
</reference>
<reference evidence="4 5" key="2">
    <citation type="journal article" date="2006" name="Environ. Microbiol.">
        <title>Sequence analysis of three plasmids harboured in Rhodococcus erythropolis strain PR4.</title>
        <authorList>
            <person name="Sekine M."/>
            <person name="Tanikawa S."/>
            <person name="Omata S."/>
            <person name="Saito M."/>
            <person name="Fujisawa T."/>
            <person name="Tsukatani N."/>
            <person name="Tajima T."/>
            <person name="Sekigawa T."/>
            <person name="Kosugi H."/>
            <person name="Matsuo Y."/>
            <person name="Nishiko R."/>
            <person name="Imamura K."/>
            <person name="Ito M."/>
            <person name="Narita H."/>
            <person name="Tago S."/>
            <person name="Fujita N."/>
            <person name="Harayama S."/>
        </authorList>
    </citation>
    <scope>NUCLEOTIDE SEQUENCE [LARGE SCALE GENOMIC DNA]</scope>
    <source>
        <strain evidence="5">PR4 / NBRC 100887</strain>
    </source>
</reference>
<evidence type="ECO:0000313" key="5">
    <source>
        <dbReference type="Proteomes" id="UP000002204"/>
    </source>
</evidence>
<feature type="domain" description="N-acetyltransferase" evidence="3">
    <location>
        <begin position="13"/>
        <end position="180"/>
    </location>
</feature>
<dbReference type="PROSITE" id="PS51186">
    <property type="entry name" value="GNAT"/>
    <property type="match status" value="1"/>
</dbReference>
<dbReference type="Gene3D" id="3.40.630.30">
    <property type="match status" value="1"/>
</dbReference>
<keyword evidence="2" id="KW-0012">Acyltransferase</keyword>
<organism evidence="4 5">
    <name type="scientific">Rhodococcus erythropolis (strain PR4 / NBRC 100887)</name>
    <dbReference type="NCBI Taxonomy" id="234621"/>
    <lineage>
        <taxon>Bacteria</taxon>
        <taxon>Bacillati</taxon>
        <taxon>Actinomycetota</taxon>
        <taxon>Actinomycetes</taxon>
        <taxon>Mycobacteriales</taxon>
        <taxon>Nocardiaceae</taxon>
        <taxon>Rhodococcus</taxon>
        <taxon>Rhodococcus erythropolis group</taxon>
    </lineage>
</organism>
<dbReference type="eggNOG" id="COG0454">
    <property type="taxonomic scope" value="Bacteria"/>
</dbReference>
<gene>
    <name evidence="4" type="ordered locus">RER_34750</name>
</gene>
<dbReference type="SUPFAM" id="SSF55729">
    <property type="entry name" value="Acyl-CoA N-acyltransferases (Nat)"/>
    <property type="match status" value="1"/>
</dbReference>
<dbReference type="GO" id="GO:0016747">
    <property type="term" value="F:acyltransferase activity, transferring groups other than amino-acyl groups"/>
    <property type="evidence" value="ECO:0007669"/>
    <property type="project" value="InterPro"/>
</dbReference>
<dbReference type="CDD" id="cd04301">
    <property type="entry name" value="NAT_SF"/>
    <property type="match status" value="1"/>
</dbReference>
<sequence length="180" mass="20432">MNGCRYGGGHMVVDVVQAVESDGPEILALRHAAEDWLAERGIIQWRPREVSVEQVGQQISRGEFFVARDRAQSRIVGALRLIWSDPVVWPDSNEPAGYVHGLVIDREFSGTSLGERLLVWAHRRSAEEGAQYLRLDCVETNVRLRRYYRDAGFAEVGRRDFGDVVDNGWFSVVLFERSLT</sequence>
<evidence type="ECO:0000313" key="4">
    <source>
        <dbReference type="EMBL" id="BAH34183.1"/>
    </source>
</evidence>
<protein>
    <recommendedName>
        <fullName evidence="3">N-acetyltransferase domain-containing protein</fullName>
    </recommendedName>
</protein>
<dbReference type="InterPro" id="IPR000182">
    <property type="entry name" value="GNAT_dom"/>
</dbReference>
<evidence type="ECO:0000259" key="3">
    <source>
        <dbReference type="PROSITE" id="PS51186"/>
    </source>
</evidence>
<dbReference type="AlphaFoldDB" id="C1A0P8"/>
<dbReference type="PANTHER" id="PTHR43877:SF2">
    <property type="entry name" value="AMINOALKYLPHOSPHONATE N-ACETYLTRANSFERASE-RELATED"/>
    <property type="match status" value="1"/>
</dbReference>
<evidence type="ECO:0000256" key="1">
    <source>
        <dbReference type="ARBA" id="ARBA00022679"/>
    </source>
</evidence>